<feature type="active site" evidence="11">
    <location>
        <position position="245"/>
    </location>
</feature>
<keyword evidence="10 11" id="KW-0131">Cell cycle</keyword>
<evidence type="ECO:0000313" key="16">
    <source>
        <dbReference type="Proteomes" id="UP000654993"/>
    </source>
</evidence>
<feature type="domain" description="Tyr recombinase" evidence="13">
    <location>
        <begin position="107"/>
        <end position="290"/>
    </location>
</feature>
<dbReference type="NCBIfam" id="TIGR02224">
    <property type="entry name" value="recomb_XerC"/>
    <property type="match status" value="1"/>
</dbReference>
<dbReference type="GO" id="GO:0007059">
    <property type="term" value="P:chromosome segregation"/>
    <property type="evidence" value="ECO:0007669"/>
    <property type="project" value="UniProtKB-UniRule"/>
</dbReference>
<dbReference type="InterPro" id="IPR002104">
    <property type="entry name" value="Integrase_catalytic"/>
</dbReference>
<comment type="subcellular location">
    <subcellularLocation>
        <location evidence="1 11">Cytoplasm</location>
    </subcellularLocation>
</comment>
<dbReference type="NCBIfam" id="NF040815">
    <property type="entry name" value="recomb_XerA_Arch"/>
    <property type="match status" value="1"/>
</dbReference>
<protein>
    <recommendedName>
        <fullName evidence="11 12">Tyrosine recombinase XerC</fullName>
    </recommendedName>
</protein>
<comment type="caution">
    <text evidence="15">The sequence shown here is derived from an EMBL/GenBank/DDBJ whole genome shotgun (WGS) entry which is preliminary data.</text>
</comment>
<feature type="active site" evidence="11">
    <location>
        <position position="171"/>
    </location>
</feature>
<comment type="similarity">
    <text evidence="3">Belongs to the 'phage' integrase family. XerD subfamily.</text>
</comment>
<dbReference type="GO" id="GO:0051301">
    <property type="term" value="P:cell division"/>
    <property type="evidence" value="ECO:0007669"/>
    <property type="project" value="UniProtKB-UniRule"/>
</dbReference>
<keyword evidence="4 11" id="KW-0963">Cytoplasm</keyword>
<dbReference type="InterPro" id="IPR023009">
    <property type="entry name" value="Tyrosine_recombinase_XerC/XerD"/>
</dbReference>
<feature type="active site" evidence="11">
    <location>
        <position position="268"/>
    </location>
</feature>
<keyword evidence="7 11" id="KW-0229">DNA integration</keyword>
<evidence type="ECO:0000256" key="7">
    <source>
        <dbReference type="ARBA" id="ARBA00022908"/>
    </source>
</evidence>
<evidence type="ECO:0000256" key="12">
    <source>
        <dbReference type="NCBIfam" id="TIGR02224"/>
    </source>
</evidence>
<dbReference type="RefSeq" id="WP_200966010.1">
    <property type="nucleotide sequence ID" value="NZ_BMAQ01000006.1"/>
</dbReference>
<evidence type="ECO:0000256" key="1">
    <source>
        <dbReference type="ARBA" id="ARBA00004496"/>
    </source>
</evidence>
<dbReference type="Pfam" id="PF02899">
    <property type="entry name" value="Phage_int_SAM_1"/>
    <property type="match status" value="1"/>
</dbReference>
<dbReference type="Pfam" id="PF00589">
    <property type="entry name" value="Phage_integrase"/>
    <property type="match status" value="1"/>
</dbReference>
<evidence type="ECO:0000256" key="4">
    <source>
        <dbReference type="ARBA" id="ARBA00022490"/>
    </source>
</evidence>
<evidence type="ECO:0000259" key="14">
    <source>
        <dbReference type="PROSITE" id="PS51900"/>
    </source>
</evidence>
<keyword evidence="6 11" id="KW-0159">Chromosome partition</keyword>
<dbReference type="InterPro" id="IPR011932">
    <property type="entry name" value="Recomb_XerD"/>
</dbReference>
<keyword evidence="5 11" id="KW-0132">Cell division</keyword>
<evidence type="ECO:0000256" key="6">
    <source>
        <dbReference type="ARBA" id="ARBA00022829"/>
    </source>
</evidence>
<evidence type="ECO:0000256" key="11">
    <source>
        <dbReference type="HAMAP-Rule" id="MF_01808"/>
    </source>
</evidence>
<dbReference type="Gene3D" id="1.10.443.10">
    <property type="entry name" value="Intergrase catalytic core"/>
    <property type="match status" value="1"/>
</dbReference>
<dbReference type="InterPro" id="IPR050090">
    <property type="entry name" value="Tyrosine_recombinase_XerCD"/>
</dbReference>
<dbReference type="EMBL" id="BMAQ01000006">
    <property type="protein sequence ID" value="GFR37741.1"/>
    <property type="molecule type" value="Genomic_DNA"/>
</dbReference>
<proteinExistence type="inferred from homology"/>
<gene>
    <name evidence="11 15" type="primary">xerC</name>
    <name evidence="15" type="ORF">PRECH8_10370</name>
</gene>
<sequence>MLETRLDNFLRYLQAEKHASHHTIQDYKRDIRQFIDYMEQQGIADYAEVTYIHVRSYLAELHVREYARRSIARKLSALRSFYLYMLREGVVGINPFAQVHTPKLDKKLPRFMYPEEIKALLAAPNLATAVGLRDRAVMETLYASGMRVGELVGMDLDSVDFANGVALVFGKGSKERYVPLGEYALHSIKLYIERGRPQLVTAESGQALFLNSRGGRLSDRSIRRFIDKYMQQASQSQKISPHVLRHTFATHMLEAGADLRTVQELLGHSNISTTQIYTHVTRDHLQSVYNRAHPRA</sequence>
<dbReference type="InterPro" id="IPR010998">
    <property type="entry name" value="Integrase_recombinase_N"/>
</dbReference>
<dbReference type="HAMAP" id="MF_01808">
    <property type="entry name" value="Recomb_XerC_XerD"/>
    <property type="match status" value="1"/>
</dbReference>
<dbReference type="NCBIfam" id="NF001399">
    <property type="entry name" value="PRK00283.1"/>
    <property type="match status" value="1"/>
</dbReference>
<dbReference type="GO" id="GO:0003677">
    <property type="term" value="F:DNA binding"/>
    <property type="evidence" value="ECO:0007669"/>
    <property type="project" value="UniProtKB-UniRule"/>
</dbReference>
<evidence type="ECO:0000256" key="8">
    <source>
        <dbReference type="ARBA" id="ARBA00023125"/>
    </source>
</evidence>
<feature type="active site" evidence="11">
    <location>
        <position position="242"/>
    </location>
</feature>
<accession>A0A916QFU3</accession>
<evidence type="ECO:0000259" key="13">
    <source>
        <dbReference type="PROSITE" id="PS51898"/>
    </source>
</evidence>
<dbReference type="PANTHER" id="PTHR30349:SF77">
    <property type="entry name" value="TYROSINE RECOMBINASE XERC"/>
    <property type="match status" value="1"/>
</dbReference>
<dbReference type="InterPro" id="IPR011010">
    <property type="entry name" value="DNA_brk_join_enz"/>
</dbReference>
<dbReference type="InterPro" id="IPR044068">
    <property type="entry name" value="CB"/>
</dbReference>
<dbReference type="PROSITE" id="PS51898">
    <property type="entry name" value="TYR_RECOMBINASE"/>
    <property type="match status" value="1"/>
</dbReference>
<comment type="subunit">
    <text evidence="11">Forms a cyclic heterotetrameric complex composed of two molecules of XerC and two molecules of XerD.</text>
</comment>
<evidence type="ECO:0000256" key="3">
    <source>
        <dbReference type="ARBA" id="ARBA00010450"/>
    </source>
</evidence>
<evidence type="ECO:0000313" key="15">
    <source>
        <dbReference type="EMBL" id="GFR37741.1"/>
    </source>
</evidence>
<dbReference type="InterPro" id="IPR011931">
    <property type="entry name" value="Recomb_XerC"/>
</dbReference>
<evidence type="ECO:0000256" key="9">
    <source>
        <dbReference type="ARBA" id="ARBA00023172"/>
    </source>
</evidence>
<feature type="active site" evidence="11">
    <location>
        <position position="147"/>
    </location>
</feature>
<comment type="similarity">
    <text evidence="2 11">Belongs to the 'phage' integrase family. XerC subfamily.</text>
</comment>
<dbReference type="NCBIfam" id="TIGR02225">
    <property type="entry name" value="recomb_XerD"/>
    <property type="match status" value="1"/>
</dbReference>
<comment type="function">
    <text evidence="11">Site-specific tyrosine recombinase, which acts by catalyzing the cutting and rejoining of the recombining DNA molecules. The XerC-XerD complex is essential to convert dimers of the bacterial chromosome into monomers to permit their segregation at cell division. It also contributes to the segregational stability of plasmids.</text>
</comment>
<evidence type="ECO:0000256" key="2">
    <source>
        <dbReference type="ARBA" id="ARBA00006657"/>
    </source>
</evidence>
<dbReference type="InterPro" id="IPR004107">
    <property type="entry name" value="Integrase_SAM-like_N"/>
</dbReference>
<feature type="domain" description="Core-binding (CB)" evidence="14">
    <location>
        <begin position="1"/>
        <end position="86"/>
    </location>
</feature>
<evidence type="ECO:0000256" key="10">
    <source>
        <dbReference type="ARBA" id="ARBA00023306"/>
    </source>
</evidence>
<dbReference type="Gene3D" id="1.10.150.130">
    <property type="match status" value="1"/>
</dbReference>
<dbReference type="InterPro" id="IPR013762">
    <property type="entry name" value="Integrase-like_cat_sf"/>
</dbReference>
<dbReference type="PROSITE" id="PS51900">
    <property type="entry name" value="CB"/>
    <property type="match status" value="1"/>
</dbReference>
<keyword evidence="16" id="KW-1185">Reference proteome</keyword>
<dbReference type="GO" id="GO:0005737">
    <property type="term" value="C:cytoplasm"/>
    <property type="evidence" value="ECO:0007669"/>
    <property type="project" value="UniProtKB-SubCell"/>
</dbReference>
<dbReference type="GO" id="GO:0006313">
    <property type="term" value="P:DNA transposition"/>
    <property type="evidence" value="ECO:0007669"/>
    <property type="project" value="UniProtKB-UniRule"/>
</dbReference>
<reference evidence="15" key="2">
    <citation type="journal article" date="2021" name="Data Brief">
        <title>Draft genome sequence data of the facultative, thermophilic, xylanolytic bacterium Paenibacillus sp. strain DA-C8.</title>
        <authorList>
            <person name="Chhe C."/>
            <person name="Uke A."/>
            <person name="Baramee S."/>
            <person name="Ungkulpasvich U."/>
            <person name="Tachaapaikoon C."/>
            <person name="Pason P."/>
            <person name="Waeonukul R."/>
            <person name="Ratanakhanokchai K."/>
            <person name="Kosugi A."/>
        </authorList>
    </citation>
    <scope>NUCLEOTIDE SEQUENCE</scope>
    <source>
        <strain evidence="15">DA-C8</strain>
    </source>
</reference>
<dbReference type="PANTHER" id="PTHR30349">
    <property type="entry name" value="PHAGE INTEGRASE-RELATED"/>
    <property type="match status" value="1"/>
</dbReference>
<evidence type="ECO:0000256" key="5">
    <source>
        <dbReference type="ARBA" id="ARBA00022618"/>
    </source>
</evidence>
<dbReference type="SUPFAM" id="SSF56349">
    <property type="entry name" value="DNA breaking-rejoining enzymes"/>
    <property type="match status" value="1"/>
</dbReference>
<keyword evidence="8 11" id="KW-0238">DNA-binding</keyword>
<name>A0A916QFU3_9BACL</name>
<feature type="active site" description="O-(3'-phospho-DNA)-tyrosine intermediate" evidence="11">
    <location>
        <position position="277"/>
    </location>
</feature>
<organism evidence="15 16">
    <name type="scientific">Insulibacter thermoxylanivorax</name>
    <dbReference type="NCBI Taxonomy" id="2749268"/>
    <lineage>
        <taxon>Bacteria</taxon>
        <taxon>Bacillati</taxon>
        <taxon>Bacillota</taxon>
        <taxon>Bacilli</taxon>
        <taxon>Bacillales</taxon>
        <taxon>Paenibacillaceae</taxon>
        <taxon>Insulibacter</taxon>
    </lineage>
</organism>
<reference evidence="15" key="1">
    <citation type="submission" date="2020-08" db="EMBL/GenBank/DDBJ databases">
        <authorList>
            <person name="Uke A."/>
            <person name="Chhe C."/>
            <person name="Baramee S."/>
            <person name="Kosugi A."/>
        </authorList>
    </citation>
    <scope>NUCLEOTIDE SEQUENCE</scope>
    <source>
        <strain evidence="15">DA-C8</strain>
    </source>
</reference>
<dbReference type="Proteomes" id="UP000654993">
    <property type="component" value="Unassembled WGS sequence"/>
</dbReference>
<dbReference type="CDD" id="cd00798">
    <property type="entry name" value="INT_XerDC_C"/>
    <property type="match status" value="1"/>
</dbReference>
<keyword evidence="9 11" id="KW-0233">DNA recombination</keyword>
<dbReference type="GO" id="GO:0009037">
    <property type="term" value="F:tyrosine-based site-specific recombinase activity"/>
    <property type="evidence" value="ECO:0007669"/>
    <property type="project" value="UniProtKB-UniRule"/>
</dbReference>
<dbReference type="AlphaFoldDB" id="A0A916QFU3"/>